<feature type="region of interest" description="Disordered" evidence="1">
    <location>
        <begin position="21"/>
        <end position="51"/>
    </location>
</feature>
<feature type="region of interest" description="Disordered" evidence="1">
    <location>
        <begin position="450"/>
        <end position="488"/>
    </location>
</feature>
<feature type="compositionally biased region" description="Low complexity" evidence="1">
    <location>
        <begin position="456"/>
        <end position="468"/>
    </location>
</feature>
<dbReference type="InterPro" id="IPR056167">
    <property type="entry name" value="A-sol_ELP1"/>
</dbReference>
<gene>
    <name evidence="5" type="ORF">Agub_g4055</name>
</gene>
<dbReference type="Pfam" id="PF23925">
    <property type="entry name" value="A-sol_ELP1"/>
    <property type="match status" value="1"/>
</dbReference>
<name>A0AAD3DJL8_9CHLO</name>
<dbReference type="EMBL" id="BMAR01000004">
    <property type="protein sequence ID" value="GFR43049.1"/>
    <property type="molecule type" value="Genomic_DNA"/>
</dbReference>
<dbReference type="GO" id="GO:0033588">
    <property type="term" value="C:elongator holoenzyme complex"/>
    <property type="evidence" value="ECO:0007669"/>
    <property type="project" value="InterPro"/>
</dbReference>
<sequence length="598" mass="62694">PGGSKVTAVCGAIREAVMSLQQQQSGSSSAAAASTSAAAAAASSSSSSSSRYLEVEVTSYARSDPPQLEAAMRCIREAKERELQPGSSSTPAASSTAAAAVAAVAAVSAASQQPSSSSSAVVTSHGNHHSPADKALKHLLLYVDADELYGTALGMYDLPLAYMVVVNAAQKDPGEYLGELARFGRMTPPALQRHAIDMSLRRYPAALSNLVQAGPEYFQQALQLARERGLLRQLLQLYDSDSEHRPAVLDAYGDQLEGSKRYDDAAVTFMAAGQLEKAMRAYRTAGRWRMVFVLAGQLGYDEMAVQSLAAEVAEELAAGGQMGDAAAVMLSYLGDVDNAVRTYTQAREWREAIRVAHAHFRGDLVDTVVAPAAAEGAEAMLTEARESTERIRKYGQRLVDVRARRLAMAAAVAAADEDGAAQGLPDDLQSDVVSLVSGLSVYTDATGAGGAGGAGSQAAASASSRAPSTVGGRKAHRQGKKLQKAGTRIRAGSPLEEASLVSHVHSLAPRPAVLEEAGQLGELLVLLGHAGDAALLQRAVAGWQAAYQEVRSDISAHPVPLEGPGHVREEMERLLRPPAESGGVAWKWEVLRDFSGSA</sequence>
<dbReference type="GO" id="GO:0005829">
    <property type="term" value="C:cytosol"/>
    <property type="evidence" value="ECO:0007669"/>
    <property type="project" value="TreeGrafter"/>
</dbReference>
<dbReference type="Pfam" id="PF23936">
    <property type="entry name" value="HB_ELP1"/>
    <property type="match status" value="1"/>
</dbReference>
<dbReference type="Gene3D" id="1.25.40.470">
    <property type="match status" value="1"/>
</dbReference>
<feature type="domain" description="ELP1 three-helical bundle" evidence="4">
    <location>
        <begin position="363"/>
        <end position="540"/>
    </location>
</feature>
<keyword evidence="6" id="KW-1185">Reference proteome</keyword>
<reference evidence="5 6" key="1">
    <citation type="journal article" date="2021" name="Sci. Rep.">
        <title>Genome sequencing of the multicellular alga Astrephomene provides insights into convergent evolution of germ-soma differentiation.</title>
        <authorList>
            <person name="Yamashita S."/>
            <person name="Yamamoto K."/>
            <person name="Matsuzaki R."/>
            <person name="Suzuki S."/>
            <person name="Yamaguchi H."/>
            <person name="Hirooka S."/>
            <person name="Minakuchi Y."/>
            <person name="Miyagishima S."/>
            <person name="Kawachi M."/>
            <person name="Toyoda A."/>
            <person name="Nozaki H."/>
        </authorList>
    </citation>
    <scope>NUCLEOTIDE SEQUENCE [LARGE SCALE GENOMIC DNA]</scope>
    <source>
        <strain evidence="5 6">NIES-4017</strain>
    </source>
</reference>
<dbReference type="InterPro" id="IPR056169">
    <property type="entry name" value="HB_ELP1"/>
</dbReference>
<dbReference type="PANTHER" id="PTHR12747:SF0">
    <property type="entry name" value="ELONGATOR COMPLEX PROTEIN 1"/>
    <property type="match status" value="1"/>
</dbReference>
<evidence type="ECO:0000259" key="3">
    <source>
        <dbReference type="Pfam" id="PF23925"/>
    </source>
</evidence>
<protein>
    <submittedName>
        <fullName evidence="5">Uncharacterized protein</fullName>
    </submittedName>
</protein>
<organism evidence="5 6">
    <name type="scientific">Astrephomene gubernaculifera</name>
    <dbReference type="NCBI Taxonomy" id="47775"/>
    <lineage>
        <taxon>Eukaryota</taxon>
        <taxon>Viridiplantae</taxon>
        <taxon>Chlorophyta</taxon>
        <taxon>core chlorophytes</taxon>
        <taxon>Chlorophyceae</taxon>
        <taxon>CS clade</taxon>
        <taxon>Chlamydomonadales</taxon>
        <taxon>Astrephomenaceae</taxon>
        <taxon>Astrephomene</taxon>
    </lineage>
</organism>
<accession>A0AAD3DJL8</accession>
<feature type="compositionally biased region" description="Low complexity" evidence="1">
    <location>
        <begin position="25"/>
        <end position="50"/>
    </location>
</feature>
<feature type="domain" description="ELP1 alpha-solenoid" evidence="3">
    <location>
        <begin position="127"/>
        <end position="178"/>
    </location>
</feature>
<evidence type="ECO:0000256" key="1">
    <source>
        <dbReference type="SAM" id="MobiDB-lite"/>
    </source>
</evidence>
<dbReference type="GO" id="GO:0000049">
    <property type="term" value="F:tRNA binding"/>
    <property type="evidence" value="ECO:0007669"/>
    <property type="project" value="TreeGrafter"/>
</dbReference>
<evidence type="ECO:0000313" key="6">
    <source>
        <dbReference type="Proteomes" id="UP001054857"/>
    </source>
</evidence>
<evidence type="ECO:0000259" key="4">
    <source>
        <dbReference type="Pfam" id="PF23936"/>
    </source>
</evidence>
<dbReference type="Pfam" id="PF23878">
    <property type="entry name" value="TPR_ELP1"/>
    <property type="match status" value="1"/>
</dbReference>
<dbReference type="GO" id="GO:0002926">
    <property type="term" value="P:tRNA wobble base 5-methoxycarbonylmethyl-2-thiouridinylation"/>
    <property type="evidence" value="ECO:0007669"/>
    <property type="project" value="TreeGrafter"/>
</dbReference>
<dbReference type="Proteomes" id="UP001054857">
    <property type="component" value="Unassembled WGS sequence"/>
</dbReference>
<dbReference type="InterPro" id="IPR006849">
    <property type="entry name" value="Elp1"/>
</dbReference>
<dbReference type="PANTHER" id="PTHR12747">
    <property type="entry name" value="ELONGATOR COMPLEX PROTEIN 1"/>
    <property type="match status" value="1"/>
</dbReference>
<proteinExistence type="predicted"/>
<evidence type="ECO:0000313" key="5">
    <source>
        <dbReference type="EMBL" id="GFR43049.1"/>
    </source>
</evidence>
<dbReference type="InterPro" id="IPR056166">
    <property type="entry name" value="TPR_ELP1"/>
</dbReference>
<feature type="compositionally biased region" description="Basic residues" evidence="1">
    <location>
        <begin position="473"/>
        <end position="483"/>
    </location>
</feature>
<feature type="domain" description="ELP1 TPR" evidence="2">
    <location>
        <begin position="192"/>
        <end position="354"/>
    </location>
</feature>
<feature type="non-terminal residue" evidence="5">
    <location>
        <position position="598"/>
    </location>
</feature>
<evidence type="ECO:0000259" key="2">
    <source>
        <dbReference type="Pfam" id="PF23878"/>
    </source>
</evidence>
<comment type="caution">
    <text evidence="5">The sequence shown here is derived from an EMBL/GenBank/DDBJ whole genome shotgun (WGS) entry which is preliminary data.</text>
</comment>
<dbReference type="AlphaFoldDB" id="A0AAD3DJL8"/>